<dbReference type="VEuPathDB" id="FungiDB:FUN_016827"/>
<gene>
    <name evidence="2" type="ORF">RhiirC2_795065</name>
</gene>
<evidence type="ECO:0000313" key="2">
    <source>
        <dbReference type="EMBL" id="PKK59269.1"/>
    </source>
</evidence>
<dbReference type="Proteomes" id="UP000233469">
    <property type="component" value="Unassembled WGS sequence"/>
</dbReference>
<dbReference type="EMBL" id="LLXL01003131">
    <property type="protein sequence ID" value="PKK59269.1"/>
    <property type="molecule type" value="Genomic_DNA"/>
</dbReference>
<organism evidence="2 3">
    <name type="scientific">Rhizophagus irregularis</name>
    <dbReference type="NCBI Taxonomy" id="588596"/>
    <lineage>
        <taxon>Eukaryota</taxon>
        <taxon>Fungi</taxon>
        <taxon>Fungi incertae sedis</taxon>
        <taxon>Mucoromycota</taxon>
        <taxon>Glomeromycotina</taxon>
        <taxon>Glomeromycetes</taxon>
        <taxon>Glomerales</taxon>
        <taxon>Glomeraceae</taxon>
        <taxon>Rhizophagus</taxon>
    </lineage>
</organism>
<proteinExistence type="predicted"/>
<evidence type="ECO:0000313" key="3">
    <source>
        <dbReference type="Proteomes" id="UP000233469"/>
    </source>
</evidence>
<reference evidence="2 3" key="1">
    <citation type="submission" date="2016-04" db="EMBL/GenBank/DDBJ databases">
        <title>Genome analyses suggest a sexual origin of heterokaryosis in a supposedly ancient asexual fungus.</title>
        <authorList>
            <person name="Ropars J."/>
            <person name="Sedzielewska K."/>
            <person name="Noel J."/>
            <person name="Charron P."/>
            <person name="Farinelli L."/>
            <person name="Marton T."/>
            <person name="Kruger M."/>
            <person name="Pelin A."/>
            <person name="Brachmann A."/>
            <person name="Corradi N."/>
        </authorList>
    </citation>
    <scope>NUCLEOTIDE SEQUENCE [LARGE SCALE GENOMIC DNA]</scope>
    <source>
        <strain evidence="2 3">C2</strain>
    </source>
</reference>
<keyword evidence="1" id="KW-1133">Transmembrane helix</keyword>
<protein>
    <submittedName>
        <fullName evidence="2">Uncharacterized protein</fullName>
    </submittedName>
</protein>
<accession>A0A2N1MCD8</accession>
<keyword evidence="1" id="KW-0472">Membrane</keyword>
<evidence type="ECO:0000256" key="1">
    <source>
        <dbReference type="SAM" id="Phobius"/>
    </source>
</evidence>
<sequence length="91" mass="10553">MSSTYNPTEETINSILTGLLPVLIVMVLKIQLNGINIIAVITKKELLQLTNFLYPFLMVLIQNEVKENETIKIKGMKRMKEETMKTWKKKK</sequence>
<feature type="transmembrane region" description="Helical" evidence="1">
    <location>
        <begin position="12"/>
        <end position="28"/>
    </location>
</feature>
<dbReference type="AlphaFoldDB" id="A0A2N1MCD8"/>
<comment type="caution">
    <text evidence="2">The sequence shown here is derived from an EMBL/GenBank/DDBJ whole genome shotgun (WGS) entry which is preliminary data.</text>
</comment>
<reference evidence="2 3" key="2">
    <citation type="submission" date="2017-10" db="EMBL/GenBank/DDBJ databases">
        <title>Extensive intraspecific genome diversity in a model arbuscular mycorrhizal fungus.</title>
        <authorList>
            <person name="Chen E.C.H."/>
            <person name="Morin E."/>
            <person name="Baudet D."/>
            <person name="Noel J."/>
            <person name="Ndikumana S."/>
            <person name="Charron P."/>
            <person name="St-Onge C."/>
            <person name="Giorgi J."/>
            <person name="Grigoriev I.V."/>
            <person name="Roux C."/>
            <person name="Martin F.M."/>
            <person name="Corradi N."/>
        </authorList>
    </citation>
    <scope>NUCLEOTIDE SEQUENCE [LARGE SCALE GENOMIC DNA]</scope>
    <source>
        <strain evidence="2 3">C2</strain>
    </source>
</reference>
<keyword evidence="1" id="KW-0812">Transmembrane</keyword>
<name>A0A2N1MCD8_9GLOM</name>